<keyword evidence="2" id="KW-1185">Reference proteome</keyword>
<accession>A0A3M7P724</accession>
<evidence type="ECO:0000313" key="2">
    <source>
        <dbReference type="Proteomes" id="UP000276133"/>
    </source>
</evidence>
<dbReference type="EMBL" id="REGN01012937">
    <property type="protein sequence ID" value="RMZ94600.1"/>
    <property type="molecule type" value="Genomic_DNA"/>
</dbReference>
<proteinExistence type="predicted"/>
<name>A0A3M7P724_BRAPC</name>
<comment type="caution">
    <text evidence="1">The sequence shown here is derived from an EMBL/GenBank/DDBJ whole genome shotgun (WGS) entry which is preliminary data.</text>
</comment>
<dbReference type="AlphaFoldDB" id="A0A3M7P724"/>
<dbReference type="Proteomes" id="UP000276133">
    <property type="component" value="Unassembled WGS sequence"/>
</dbReference>
<sequence>MEQFRQKSITQKYFQCNLKIPQAINELMVFAYNVNFTNVYSPNYDEHLKHLKEDLDRVITA</sequence>
<organism evidence="1 2">
    <name type="scientific">Brachionus plicatilis</name>
    <name type="common">Marine rotifer</name>
    <name type="synonym">Brachionus muelleri</name>
    <dbReference type="NCBI Taxonomy" id="10195"/>
    <lineage>
        <taxon>Eukaryota</taxon>
        <taxon>Metazoa</taxon>
        <taxon>Spiralia</taxon>
        <taxon>Gnathifera</taxon>
        <taxon>Rotifera</taxon>
        <taxon>Eurotatoria</taxon>
        <taxon>Monogononta</taxon>
        <taxon>Pseudotrocha</taxon>
        <taxon>Ploima</taxon>
        <taxon>Brachionidae</taxon>
        <taxon>Brachionus</taxon>
    </lineage>
</organism>
<gene>
    <name evidence="1" type="ORF">BpHYR1_020014</name>
</gene>
<protein>
    <submittedName>
        <fullName evidence="1">Uncharacterized protein</fullName>
    </submittedName>
</protein>
<reference evidence="1 2" key="1">
    <citation type="journal article" date="2018" name="Sci. Rep.">
        <title>Genomic signatures of local adaptation to the degree of environmental predictability in rotifers.</title>
        <authorList>
            <person name="Franch-Gras L."/>
            <person name="Hahn C."/>
            <person name="Garcia-Roger E.M."/>
            <person name="Carmona M.J."/>
            <person name="Serra M."/>
            <person name="Gomez A."/>
        </authorList>
    </citation>
    <scope>NUCLEOTIDE SEQUENCE [LARGE SCALE GENOMIC DNA]</scope>
    <source>
        <strain evidence="1">HYR1</strain>
    </source>
</reference>
<evidence type="ECO:0000313" key="1">
    <source>
        <dbReference type="EMBL" id="RMZ94600.1"/>
    </source>
</evidence>